<evidence type="ECO:0000313" key="1">
    <source>
        <dbReference type="EMBL" id="KAG7559472.1"/>
    </source>
</evidence>
<reference evidence="1 2" key="1">
    <citation type="submission" date="2020-12" db="EMBL/GenBank/DDBJ databases">
        <title>Concerted genomic and epigenomic changes stabilize Arabidopsis allopolyploids.</title>
        <authorList>
            <person name="Chen Z."/>
        </authorList>
    </citation>
    <scope>NUCLEOTIDE SEQUENCE [LARGE SCALE GENOMIC DNA]</scope>
    <source>
        <strain evidence="1">Allo738</strain>
        <tissue evidence="1">Leaf</tissue>
    </source>
</reference>
<dbReference type="EMBL" id="JAEFBK010000010">
    <property type="protein sequence ID" value="KAG7559472.1"/>
    <property type="molecule type" value="Genomic_DNA"/>
</dbReference>
<organism evidence="1 2">
    <name type="scientific">Arabidopsis thaliana x Arabidopsis arenosa</name>
    <dbReference type="NCBI Taxonomy" id="1240361"/>
    <lineage>
        <taxon>Eukaryota</taxon>
        <taxon>Viridiplantae</taxon>
        <taxon>Streptophyta</taxon>
        <taxon>Embryophyta</taxon>
        <taxon>Tracheophyta</taxon>
        <taxon>Spermatophyta</taxon>
        <taxon>Magnoliopsida</taxon>
        <taxon>eudicotyledons</taxon>
        <taxon>Gunneridae</taxon>
        <taxon>Pentapetalae</taxon>
        <taxon>rosids</taxon>
        <taxon>malvids</taxon>
        <taxon>Brassicales</taxon>
        <taxon>Brassicaceae</taxon>
        <taxon>Camelineae</taxon>
        <taxon>Arabidopsis</taxon>
    </lineage>
</organism>
<dbReference type="AlphaFoldDB" id="A0A8T1ZJC3"/>
<evidence type="ECO:0000313" key="2">
    <source>
        <dbReference type="Proteomes" id="UP000694240"/>
    </source>
</evidence>
<keyword evidence="2" id="KW-1185">Reference proteome</keyword>
<sequence>VLDSSPSLEILLFPGVFGASLSSRHLRRLPENPNLYLPPPFDSPFVCYSIDYSSSPVVH</sequence>
<gene>
    <name evidence="1" type="ORF">ISN45_Aa05g010670</name>
</gene>
<dbReference type="Proteomes" id="UP000694240">
    <property type="component" value="Chromosome 10"/>
</dbReference>
<comment type="caution">
    <text evidence="1">The sequence shown here is derived from an EMBL/GenBank/DDBJ whole genome shotgun (WGS) entry which is preliminary data.</text>
</comment>
<accession>A0A8T1ZJC3</accession>
<feature type="non-terminal residue" evidence="1">
    <location>
        <position position="1"/>
    </location>
</feature>
<proteinExistence type="predicted"/>
<protein>
    <submittedName>
        <fullName evidence="1">Uncharacterized protein</fullName>
    </submittedName>
</protein>
<name>A0A8T1ZJC3_9BRAS</name>